<reference evidence="3 4" key="1">
    <citation type="submission" date="2018-03" db="EMBL/GenBank/DDBJ databases">
        <authorList>
            <person name="Keele B.F."/>
        </authorList>
    </citation>
    <scope>NUCLEOTIDE SEQUENCE [LARGE SCALE GENOMIC DNA]</scope>
    <source>
        <strain evidence="3 4">CECT 8599</strain>
    </source>
</reference>
<keyword evidence="2" id="KW-1133">Transmembrane helix</keyword>
<name>A0A2R8BPS8_9RHOB</name>
<evidence type="ECO:0000256" key="2">
    <source>
        <dbReference type="SAM" id="Phobius"/>
    </source>
</evidence>
<dbReference type="OrthoDB" id="7864706at2"/>
<accession>A0A2R8BPS8</accession>
<keyword evidence="2" id="KW-0472">Membrane</keyword>
<keyword evidence="2" id="KW-0812">Transmembrane</keyword>
<sequence>MILQPHRERTSSWLIALSMSTAVHAGAFVYAFDLLPFGVAPPPIPAAFPQIEITNVVMQPETPLATPEVETPEPVDPSAAEALQPEALAAVEPDPVEAVEPETAAPVDEAEQSDLEPEALAAVEPEDTATAIEPEDTTAALEPENLSPVLPEDGAVLQGATVAPTTPIAPERIAAVAPAAGEAVGVVTTAPRVGAVNAIPDRPTPTPVAQPAAEPPSPEDLALLEVIDRIRTRFGDRCLVALPQSGGATPSVVLVSDQDRTMATFEREVLSDPNLPVDVQNLLVDARQCAAVEFARARAAYPLFKVDLQLRSRDVASGERLIGTIGNVGGRYTSLLLVDDNGVVQDLRRFTRFVGSSAEFDIPVTRDGSARDTSQLLVVLTTPGRPETVTNLSGRLAEDFFGPLDTELGTQGQIAILPFFVR</sequence>
<feature type="compositionally biased region" description="Pro residues" evidence="1">
    <location>
        <begin position="202"/>
        <end position="216"/>
    </location>
</feature>
<protein>
    <submittedName>
        <fullName evidence="3">Uncharacterized protein</fullName>
    </submittedName>
</protein>
<keyword evidence="4" id="KW-1185">Reference proteome</keyword>
<proteinExistence type="predicted"/>
<dbReference type="RefSeq" id="WP_108830456.1">
    <property type="nucleotide sequence ID" value="NZ_OMOR01000003.1"/>
</dbReference>
<gene>
    <name evidence="3" type="ORF">ASD8599_03979</name>
</gene>
<feature type="transmembrane region" description="Helical" evidence="2">
    <location>
        <begin position="12"/>
        <end position="32"/>
    </location>
</feature>
<evidence type="ECO:0000256" key="1">
    <source>
        <dbReference type="SAM" id="MobiDB-lite"/>
    </source>
</evidence>
<feature type="region of interest" description="Disordered" evidence="1">
    <location>
        <begin position="197"/>
        <end position="216"/>
    </location>
</feature>
<evidence type="ECO:0000313" key="4">
    <source>
        <dbReference type="Proteomes" id="UP000244880"/>
    </source>
</evidence>
<dbReference type="Proteomes" id="UP000244880">
    <property type="component" value="Unassembled WGS sequence"/>
</dbReference>
<organism evidence="3 4">
    <name type="scientific">Ascidiaceihabitans donghaensis</name>
    <dbReference type="NCBI Taxonomy" id="1510460"/>
    <lineage>
        <taxon>Bacteria</taxon>
        <taxon>Pseudomonadati</taxon>
        <taxon>Pseudomonadota</taxon>
        <taxon>Alphaproteobacteria</taxon>
        <taxon>Rhodobacterales</taxon>
        <taxon>Paracoccaceae</taxon>
        <taxon>Ascidiaceihabitans</taxon>
    </lineage>
</organism>
<dbReference type="EMBL" id="OMOR01000003">
    <property type="protein sequence ID" value="SPH27513.1"/>
    <property type="molecule type" value="Genomic_DNA"/>
</dbReference>
<evidence type="ECO:0000313" key="3">
    <source>
        <dbReference type="EMBL" id="SPH27513.1"/>
    </source>
</evidence>
<dbReference type="AlphaFoldDB" id="A0A2R8BPS8"/>